<dbReference type="EMBL" id="PIUK01000125">
    <property type="protein sequence ID" value="MBY6276976.1"/>
    <property type="molecule type" value="Genomic_DNA"/>
</dbReference>
<evidence type="ECO:0000313" key="6">
    <source>
        <dbReference type="EMBL" id="MBY6276976.1"/>
    </source>
</evidence>
<keyword evidence="3 4" id="KW-0131">Cell cycle</keyword>
<evidence type="ECO:0000313" key="7">
    <source>
        <dbReference type="Proteomes" id="UP000732377"/>
    </source>
</evidence>
<feature type="region of interest" description="Disordered" evidence="5">
    <location>
        <begin position="88"/>
        <end position="129"/>
    </location>
</feature>
<dbReference type="Gene3D" id="3.30.1120.40">
    <property type="entry name" value="Stage V sporulation protein G"/>
    <property type="match status" value="1"/>
</dbReference>
<dbReference type="HAMAP" id="MF_00819">
    <property type="entry name" value="SpoVG"/>
    <property type="match status" value="1"/>
</dbReference>
<feature type="compositionally biased region" description="Acidic residues" evidence="5">
    <location>
        <begin position="112"/>
        <end position="124"/>
    </location>
</feature>
<comment type="function">
    <text evidence="4">Could be involved in septation.</text>
</comment>
<keyword evidence="1 4" id="KW-0132">Cell division</keyword>
<evidence type="ECO:0000256" key="5">
    <source>
        <dbReference type="SAM" id="MobiDB-lite"/>
    </source>
</evidence>
<gene>
    <name evidence="4" type="primary">spoVG</name>
    <name evidence="6" type="ORF">CWE10_12330</name>
</gene>
<dbReference type="SUPFAM" id="SSF160537">
    <property type="entry name" value="SpoVG-like"/>
    <property type="match status" value="1"/>
</dbReference>
<comment type="caution">
    <text evidence="6">The sequence shown here is derived from an EMBL/GenBank/DDBJ whole genome shotgun (WGS) entry which is preliminary data.</text>
</comment>
<dbReference type="PANTHER" id="PTHR38429">
    <property type="entry name" value="SEPTATION PROTEIN SPOVG-RELATED"/>
    <property type="match status" value="1"/>
</dbReference>
<sequence>MKITNVRINQLVGEGKVKALVSVVFDGVLTVTDLKVVEGSKGLFVSMPSRKNKDGKFRDVVYPCTAEMRQAIQNAVLGAYDAMTRSGVAPQAGGLQGAEEPTAVEPAPQLPDESELPWEPGDDGEGARELAAVADGAVAAD</sequence>
<proteinExistence type="inferred from homology"/>
<comment type="similarity">
    <text evidence="4">Belongs to the SpoVG family.</text>
</comment>
<evidence type="ECO:0000256" key="4">
    <source>
        <dbReference type="HAMAP-Rule" id="MF_00819"/>
    </source>
</evidence>
<name>A0A953I4U1_SYMTR</name>
<dbReference type="Pfam" id="PF04026">
    <property type="entry name" value="SpoVG"/>
    <property type="match status" value="1"/>
</dbReference>
<dbReference type="PANTHER" id="PTHR38429:SF1">
    <property type="entry name" value="SEPTATION PROTEIN SPOVG-RELATED"/>
    <property type="match status" value="1"/>
</dbReference>
<keyword evidence="2 4" id="KW-0717">Septation</keyword>
<dbReference type="InterPro" id="IPR036751">
    <property type="entry name" value="SpoVG_sf"/>
</dbReference>
<evidence type="ECO:0000256" key="2">
    <source>
        <dbReference type="ARBA" id="ARBA00023210"/>
    </source>
</evidence>
<accession>A0A953I4U1</accession>
<reference evidence="6" key="1">
    <citation type="submission" date="2017-11" db="EMBL/GenBank/DDBJ databases">
        <title>Three new genomes from thermophilic consortium.</title>
        <authorList>
            <person name="Quaggio R."/>
            <person name="Amgarten D."/>
            <person name="Setubal J.C."/>
        </authorList>
    </citation>
    <scope>NUCLEOTIDE SEQUENCE</scope>
    <source>
        <strain evidence="6">ZCTH01-B2</strain>
    </source>
</reference>
<organism evidence="6 7">
    <name type="scientific">Symbiobacterium thermophilum</name>
    <dbReference type="NCBI Taxonomy" id="2734"/>
    <lineage>
        <taxon>Bacteria</taxon>
        <taxon>Bacillati</taxon>
        <taxon>Bacillota</taxon>
        <taxon>Clostridia</taxon>
        <taxon>Eubacteriales</taxon>
        <taxon>Symbiobacteriaceae</taxon>
        <taxon>Symbiobacterium</taxon>
    </lineage>
</organism>
<dbReference type="InterPro" id="IPR007170">
    <property type="entry name" value="SpoVG"/>
</dbReference>
<dbReference type="Proteomes" id="UP000732377">
    <property type="component" value="Unassembled WGS sequence"/>
</dbReference>
<protein>
    <recommendedName>
        <fullName evidence="4">Putative septation protein SpoVG</fullName>
    </recommendedName>
</protein>
<evidence type="ECO:0000256" key="1">
    <source>
        <dbReference type="ARBA" id="ARBA00022618"/>
    </source>
</evidence>
<dbReference type="GO" id="GO:0030435">
    <property type="term" value="P:sporulation resulting in formation of a cellular spore"/>
    <property type="evidence" value="ECO:0007669"/>
    <property type="project" value="InterPro"/>
</dbReference>
<evidence type="ECO:0000256" key="3">
    <source>
        <dbReference type="ARBA" id="ARBA00023306"/>
    </source>
</evidence>
<dbReference type="AlphaFoldDB" id="A0A953I4U1"/>
<dbReference type="GO" id="GO:0000917">
    <property type="term" value="P:division septum assembly"/>
    <property type="evidence" value="ECO:0007669"/>
    <property type="project" value="UniProtKB-KW"/>
</dbReference>